<accession>A0ABX7FW64</accession>
<feature type="domain" description="HipA-like kinase" evidence="1">
    <location>
        <begin position="41"/>
        <end position="158"/>
    </location>
</feature>
<organism evidence="2 3">
    <name type="scientific">Brevibacillus choshinensis</name>
    <dbReference type="NCBI Taxonomy" id="54911"/>
    <lineage>
        <taxon>Bacteria</taxon>
        <taxon>Bacillati</taxon>
        <taxon>Bacillota</taxon>
        <taxon>Bacilli</taxon>
        <taxon>Bacillales</taxon>
        <taxon>Paenibacillaceae</taxon>
        <taxon>Brevibacillus</taxon>
    </lineage>
</organism>
<evidence type="ECO:0000259" key="1">
    <source>
        <dbReference type="Pfam" id="PF20613"/>
    </source>
</evidence>
<gene>
    <name evidence="2" type="ORF">JNE38_11405</name>
</gene>
<dbReference type="EMBL" id="CP069127">
    <property type="protein sequence ID" value="QRG69666.1"/>
    <property type="molecule type" value="Genomic_DNA"/>
</dbReference>
<keyword evidence="3" id="KW-1185">Reference proteome</keyword>
<evidence type="ECO:0000313" key="3">
    <source>
        <dbReference type="Proteomes" id="UP000596248"/>
    </source>
</evidence>
<name>A0ABX7FW64_BRECH</name>
<dbReference type="RefSeq" id="WP_203356653.1">
    <property type="nucleotide sequence ID" value="NZ_CP069127.1"/>
</dbReference>
<reference evidence="2 3" key="1">
    <citation type="submission" date="2021-01" db="EMBL/GenBank/DDBJ databases">
        <title>Identification of strong promoters based on the transcriptome of Brevibacillus choshinensis.</title>
        <authorList>
            <person name="Yao D."/>
            <person name="Zhang K."/>
            <person name="Wu J."/>
        </authorList>
    </citation>
    <scope>NUCLEOTIDE SEQUENCE [LARGE SCALE GENOMIC DNA]</scope>
    <source>
        <strain evidence="2 3">HPD31-SP3</strain>
    </source>
</reference>
<sequence>MRWVYKKTMTKETRKQVWEVKDKAGNIGYFKYPNHKFYKHRRMIANEYIAISLAKNLGFPVAKLVPGTAKGPNKRKVRGYISPCVNAREVITWKRASEEVKQQPAMHVNDVKLLTQVIVFDVWILNKDRTSVNLILYRDHPGEKYNWYLIDHGSALLGSHRNTPFDRVRGIKHPQLNKSIRIPSGMKSLVLQDGKAVEEMVKKVKALPVSVIKRAIKSVPKRLLTKTNQRTIRKILRYRRDRIDRIMRDILAQLDQGKPPVL</sequence>
<dbReference type="Pfam" id="PF20613">
    <property type="entry name" value="HipA_2"/>
    <property type="match status" value="1"/>
</dbReference>
<evidence type="ECO:0000313" key="2">
    <source>
        <dbReference type="EMBL" id="QRG69666.1"/>
    </source>
</evidence>
<dbReference type="InterPro" id="IPR046748">
    <property type="entry name" value="HipA_2"/>
</dbReference>
<dbReference type="Gene3D" id="1.10.1070.20">
    <property type="match status" value="1"/>
</dbReference>
<dbReference type="Proteomes" id="UP000596248">
    <property type="component" value="Chromosome"/>
</dbReference>
<protein>
    <recommendedName>
        <fullName evidence="1">HipA-like kinase domain-containing protein</fullName>
    </recommendedName>
</protein>
<proteinExistence type="predicted"/>